<organism evidence="1 2">
    <name type="scientific">Mycena belliarum</name>
    <dbReference type="NCBI Taxonomy" id="1033014"/>
    <lineage>
        <taxon>Eukaryota</taxon>
        <taxon>Fungi</taxon>
        <taxon>Dikarya</taxon>
        <taxon>Basidiomycota</taxon>
        <taxon>Agaricomycotina</taxon>
        <taxon>Agaricomycetes</taxon>
        <taxon>Agaricomycetidae</taxon>
        <taxon>Agaricales</taxon>
        <taxon>Marasmiineae</taxon>
        <taxon>Mycenaceae</taxon>
        <taxon>Mycena</taxon>
    </lineage>
</organism>
<gene>
    <name evidence="1" type="ORF">B0H15DRAFT_785153</name>
</gene>
<reference evidence="1" key="1">
    <citation type="submission" date="2023-03" db="EMBL/GenBank/DDBJ databases">
        <title>Massive genome expansion in bonnet fungi (Mycena s.s.) driven by repeated elements and novel gene families across ecological guilds.</title>
        <authorList>
            <consortium name="Lawrence Berkeley National Laboratory"/>
            <person name="Harder C.B."/>
            <person name="Miyauchi S."/>
            <person name="Viragh M."/>
            <person name="Kuo A."/>
            <person name="Thoen E."/>
            <person name="Andreopoulos B."/>
            <person name="Lu D."/>
            <person name="Skrede I."/>
            <person name="Drula E."/>
            <person name="Henrissat B."/>
            <person name="Morin E."/>
            <person name="Kohler A."/>
            <person name="Barry K."/>
            <person name="LaButti K."/>
            <person name="Morin E."/>
            <person name="Salamov A."/>
            <person name="Lipzen A."/>
            <person name="Mereny Z."/>
            <person name="Hegedus B."/>
            <person name="Baldrian P."/>
            <person name="Stursova M."/>
            <person name="Weitz H."/>
            <person name="Taylor A."/>
            <person name="Grigoriev I.V."/>
            <person name="Nagy L.G."/>
            <person name="Martin F."/>
            <person name="Kauserud H."/>
        </authorList>
    </citation>
    <scope>NUCLEOTIDE SEQUENCE</scope>
    <source>
        <strain evidence="1">CBHHK173m</strain>
    </source>
</reference>
<dbReference type="EMBL" id="JARJCN010000042">
    <property type="protein sequence ID" value="KAJ7083129.1"/>
    <property type="molecule type" value="Genomic_DNA"/>
</dbReference>
<sequence>MAVGSILNITYLTTECLSILDPQAVLRLPYRRDHIPDEHIRNQVASCFAAVLGKTRREVVALLPQVMPSFGKLRIIDGDSIRSMSACGDGSGAERNMSFIRYEIQTRRIVSDPWVSQISYGRLERVLVCIFPKSKVLGPVSTKTRLLAVITPCTNTQGKDASIEITTYRGMGTSIVTDLQSIVAVVGRVESRGLWTVIDRTGGLIHPEFVSDDEGLEQIDDE</sequence>
<evidence type="ECO:0000313" key="1">
    <source>
        <dbReference type="EMBL" id="KAJ7083129.1"/>
    </source>
</evidence>
<evidence type="ECO:0000313" key="2">
    <source>
        <dbReference type="Proteomes" id="UP001222325"/>
    </source>
</evidence>
<comment type="caution">
    <text evidence="1">The sequence shown here is derived from an EMBL/GenBank/DDBJ whole genome shotgun (WGS) entry which is preliminary data.</text>
</comment>
<proteinExistence type="predicted"/>
<keyword evidence="2" id="KW-1185">Reference proteome</keyword>
<dbReference type="Proteomes" id="UP001222325">
    <property type="component" value="Unassembled WGS sequence"/>
</dbReference>
<name>A0AAD6XLM3_9AGAR</name>
<accession>A0AAD6XLM3</accession>
<protein>
    <submittedName>
        <fullName evidence="1">Uncharacterized protein</fullName>
    </submittedName>
</protein>
<dbReference type="AlphaFoldDB" id="A0AAD6XLM3"/>